<evidence type="ECO:0000313" key="2">
    <source>
        <dbReference type="EMBL" id="KAF7995141.1"/>
    </source>
</evidence>
<dbReference type="InterPro" id="IPR052808">
    <property type="entry name" value="GPCR_Mth-like"/>
</dbReference>
<dbReference type="PANTHER" id="PTHR46953:SF1">
    <property type="entry name" value="G-PROTEIN COUPLED RECEPTOR MTH-LIKE 1-RELATED"/>
    <property type="match status" value="1"/>
</dbReference>
<evidence type="ECO:0000313" key="3">
    <source>
        <dbReference type="Proteomes" id="UP000639338"/>
    </source>
</evidence>
<keyword evidence="3" id="KW-1185">Reference proteome</keyword>
<feature type="transmembrane region" description="Helical" evidence="1">
    <location>
        <begin position="36"/>
        <end position="58"/>
    </location>
</feature>
<sequence length="196" mass="23785">MINVCCFEIWWIISNYRPNEEQNFRRKHENERWGNYLIYIYGFSIIIIIICIMMTLIFNDNFVTPKYGVKDCWFINDSAKNIYLFGLVGLTIMINIYLFLSTTWRIIKFKNETSYDFDEISQHYSINDVWLKLYIILFIIIISHIFIEATYSTNCHDTCLNYHDDNYHFDNEYLLNISKTNNYHMKMKLLACQKLF</sequence>
<dbReference type="Proteomes" id="UP000639338">
    <property type="component" value="Unassembled WGS sequence"/>
</dbReference>
<reference evidence="2 3" key="1">
    <citation type="submission" date="2020-08" db="EMBL/GenBank/DDBJ databases">
        <title>Aphidius gifuensis genome sequencing and assembly.</title>
        <authorList>
            <person name="Du Z."/>
        </authorList>
    </citation>
    <scope>NUCLEOTIDE SEQUENCE [LARGE SCALE GENOMIC DNA]</scope>
    <source>
        <strain evidence="2">YNYX2018</strain>
        <tissue evidence="2">Adults</tissue>
    </source>
</reference>
<evidence type="ECO:0000256" key="1">
    <source>
        <dbReference type="SAM" id="Phobius"/>
    </source>
</evidence>
<name>A0A834XYF9_APHGI</name>
<dbReference type="EMBL" id="JACMRX010000002">
    <property type="protein sequence ID" value="KAF7995141.1"/>
    <property type="molecule type" value="Genomic_DNA"/>
</dbReference>
<accession>A0A834XYF9</accession>
<feature type="transmembrane region" description="Helical" evidence="1">
    <location>
        <begin position="82"/>
        <end position="100"/>
    </location>
</feature>
<dbReference type="Gene3D" id="1.20.1070.10">
    <property type="entry name" value="Rhodopsin 7-helix transmembrane proteins"/>
    <property type="match status" value="1"/>
</dbReference>
<organism evidence="2 3">
    <name type="scientific">Aphidius gifuensis</name>
    <name type="common">Parasitoid wasp</name>
    <dbReference type="NCBI Taxonomy" id="684658"/>
    <lineage>
        <taxon>Eukaryota</taxon>
        <taxon>Metazoa</taxon>
        <taxon>Ecdysozoa</taxon>
        <taxon>Arthropoda</taxon>
        <taxon>Hexapoda</taxon>
        <taxon>Insecta</taxon>
        <taxon>Pterygota</taxon>
        <taxon>Neoptera</taxon>
        <taxon>Endopterygota</taxon>
        <taxon>Hymenoptera</taxon>
        <taxon>Apocrita</taxon>
        <taxon>Ichneumonoidea</taxon>
        <taxon>Braconidae</taxon>
        <taxon>Aphidiinae</taxon>
        <taxon>Aphidius</taxon>
    </lineage>
</organism>
<keyword evidence="1" id="KW-0472">Membrane</keyword>
<dbReference type="PANTHER" id="PTHR46953">
    <property type="entry name" value="G-PROTEIN COUPLED RECEPTOR MTH-LIKE 1-RELATED"/>
    <property type="match status" value="1"/>
</dbReference>
<gene>
    <name evidence="2" type="ORF">HCN44_004613</name>
</gene>
<keyword evidence="1" id="KW-1133">Transmembrane helix</keyword>
<feature type="transmembrane region" description="Helical" evidence="1">
    <location>
        <begin position="129"/>
        <end position="147"/>
    </location>
</feature>
<keyword evidence="1" id="KW-0812">Transmembrane</keyword>
<comment type="caution">
    <text evidence="2">The sequence shown here is derived from an EMBL/GenBank/DDBJ whole genome shotgun (WGS) entry which is preliminary data.</text>
</comment>
<proteinExistence type="predicted"/>
<dbReference type="AlphaFoldDB" id="A0A834XYF9"/>
<protein>
    <submittedName>
        <fullName evidence="2">Uncharacterized protein</fullName>
    </submittedName>
</protein>